<dbReference type="Proteomes" id="UP000886723">
    <property type="component" value="Unassembled WGS sequence"/>
</dbReference>
<evidence type="ECO:0000313" key="2">
    <source>
        <dbReference type="Proteomes" id="UP000886723"/>
    </source>
</evidence>
<reference evidence="1" key="1">
    <citation type="submission" date="2020-10" db="EMBL/GenBank/DDBJ databases">
        <authorList>
            <person name="Gilroy R."/>
        </authorList>
    </citation>
    <scope>NUCLEOTIDE SEQUENCE</scope>
    <source>
        <strain evidence="1">ChiBcec2-4451</strain>
    </source>
</reference>
<evidence type="ECO:0000313" key="1">
    <source>
        <dbReference type="EMBL" id="HIV12371.1"/>
    </source>
</evidence>
<gene>
    <name evidence="1" type="ORF">IAA63_04420</name>
</gene>
<organism evidence="1 2">
    <name type="scientific">Candidatus Pullilachnospira stercoravium</name>
    <dbReference type="NCBI Taxonomy" id="2840913"/>
    <lineage>
        <taxon>Bacteria</taxon>
        <taxon>Bacillati</taxon>
        <taxon>Bacillota</taxon>
        <taxon>Clostridia</taxon>
        <taxon>Lachnospirales</taxon>
        <taxon>Lachnospiraceae</taxon>
        <taxon>Lachnospiraceae incertae sedis</taxon>
        <taxon>Candidatus Pullilachnospira</taxon>
    </lineage>
</organism>
<name>A0A9D1T5N9_9FIRM</name>
<accession>A0A9D1T5N9</accession>
<reference evidence="1" key="2">
    <citation type="journal article" date="2021" name="PeerJ">
        <title>Extensive microbial diversity within the chicken gut microbiome revealed by metagenomics and culture.</title>
        <authorList>
            <person name="Gilroy R."/>
            <person name="Ravi A."/>
            <person name="Getino M."/>
            <person name="Pursley I."/>
            <person name="Horton D.L."/>
            <person name="Alikhan N.F."/>
            <person name="Baker D."/>
            <person name="Gharbi K."/>
            <person name="Hall N."/>
            <person name="Watson M."/>
            <person name="Adriaenssens E.M."/>
            <person name="Foster-Nyarko E."/>
            <person name="Jarju S."/>
            <person name="Secka A."/>
            <person name="Antonio M."/>
            <person name="Oren A."/>
            <person name="Chaudhuri R.R."/>
            <person name="La Ragione R."/>
            <person name="Hildebrand F."/>
            <person name="Pallen M.J."/>
        </authorList>
    </citation>
    <scope>NUCLEOTIDE SEQUENCE</scope>
    <source>
        <strain evidence="1">ChiBcec2-4451</strain>
    </source>
</reference>
<protein>
    <submittedName>
        <fullName evidence="1">Uncharacterized protein</fullName>
    </submittedName>
</protein>
<sequence>MEYYGFFNGDAEYGQDEFNRYFDNLYESGIAMNTDNSMQYPLSLAGNQVSVGVGFAILKGFYHYNDSARTLSFAAGNNPRISRVVIQLDLGLKKTALMVKNGTPAASPQPPALTRNGSYYELSLAQYRVETNGAVKLVKDERTDVSVCGAIRPRNLNDYDAAMKEFQRRFEEWFTSIQGDAGRSIFIQADGPEGAVDGSIWIDT</sequence>
<comment type="caution">
    <text evidence="1">The sequence shown here is derived from an EMBL/GenBank/DDBJ whole genome shotgun (WGS) entry which is preliminary data.</text>
</comment>
<dbReference type="AlphaFoldDB" id="A0A9D1T5N9"/>
<dbReference type="EMBL" id="DVON01000094">
    <property type="protein sequence ID" value="HIV12371.1"/>
    <property type="molecule type" value="Genomic_DNA"/>
</dbReference>
<proteinExistence type="predicted"/>